<organism evidence="1">
    <name type="scientific">freshwater metagenome</name>
    <dbReference type="NCBI Taxonomy" id="449393"/>
    <lineage>
        <taxon>unclassified sequences</taxon>
        <taxon>metagenomes</taxon>
        <taxon>ecological metagenomes</taxon>
    </lineage>
</organism>
<protein>
    <submittedName>
        <fullName evidence="1">Unannotated protein</fullName>
    </submittedName>
</protein>
<reference evidence="1" key="1">
    <citation type="submission" date="2020-05" db="EMBL/GenBank/DDBJ databases">
        <authorList>
            <person name="Chiriac C."/>
            <person name="Salcher M."/>
            <person name="Ghai R."/>
            <person name="Kavagutti S V."/>
        </authorList>
    </citation>
    <scope>NUCLEOTIDE SEQUENCE</scope>
</reference>
<evidence type="ECO:0000313" key="1">
    <source>
        <dbReference type="EMBL" id="CAB4857522.1"/>
    </source>
</evidence>
<sequence>MKKVLSKVSPVIWFVLGALVVGGGGTAYAANGGTFRLGATNSATKTTILTNTKGTALRLNAPSTKAPLSVGTNKTKVPNLNADYLDGRSSASFVQGKIYFAEVNENGTLHRGTSGVTSSNTGTGSYQVLFPQAITSCFGQVSVGQISQVTSTPAVIIGASERIFNDHGVYVNTQDNTASPTDASFTLTVFCL</sequence>
<proteinExistence type="predicted"/>
<dbReference type="AlphaFoldDB" id="A0A6J7CGL7"/>
<gene>
    <name evidence="1" type="ORF">UFOPK3401_00067</name>
</gene>
<accession>A0A6J7CGL7</accession>
<dbReference type="EMBL" id="CAFBLM010000001">
    <property type="protein sequence ID" value="CAB4857522.1"/>
    <property type="molecule type" value="Genomic_DNA"/>
</dbReference>
<name>A0A6J7CGL7_9ZZZZ</name>